<reference evidence="2" key="1">
    <citation type="submission" date="2023-07" db="EMBL/GenBank/DDBJ databases">
        <title>A chromosome-level genome assembly of Lolium multiflorum.</title>
        <authorList>
            <person name="Chen Y."/>
            <person name="Copetti D."/>
            <person name="Kolliker R."/>
            <person name="Studer B."/>
        </authorList>
    </citation>
    <scope>NUCLEOTIDE SEQUENCE</scope>
    <source>
        <strain evidence="2">02402/16</strain>
        <tissue evidence="2">Leaf</tissue>
    </source>
</reference>
<sequence length="107" mass="12092">MYHLCRVGGVDVPFISFVWDNAAPSRVHFFGWLLVHATILSRASLLKKGILSANGARFLIYQAPEDTTTHLIFGCTIARQFWAKVGERHSCPILDLRESQEQNYGDN</sequence>
<name>A0AAD8TP25_LOLMU</name>
<protein>
    <recommendedName>
        <fullName evidence="1">Reverse transcriptase zinc-binding domain-containing protein</fullName>
    </recommendedName>
</protein>
<evidence type="ECO:0000259" key="1">
    <source>
        <dbReference type="Pfam" id="PF13966"/>
    </source>
</evidence>
<keyword evidence="3" id="KW-1185">Reference proteome</keyword>
<comment type="caution">
    <text evidence="2">The sequence shown here is derived from an EMBL/GenBank/DDBJ whole genome shotgun (WGS) entry which is preliminary data.</text>
</comment>
<proteinExistence type="predicted"/>
<feature type="domain" description="Reverse transcriptase zinc-binding" evidence="1">
    <location>
        <begin position="1"/>
        <end position="82"/>
    </location>
</feature>
<accession>A0AAD8TP25</accession>
<gene>
    <name evidence="2" type="ORF">QYE76_047587</name>
</gene>
<evidence type="ECO:0000313" key="2">
    <source>
        <dbReference type="EMBL" id="KAK1686739.1"/>
    </source>
</evidence>
<evidence type="ECO:0000313" key="3">
    <source>
        <dbReference type="Proteomes" id="UP001231189"/>
    </source>
</evidence>
<dbReference type="Pfam" id="PF13966">
    <property type="entry name" value="zf-RVT"/>
    <property type="match status" value="1"/>
</dbReference>
<dbReference type="InterPro" id="IPR026960">
    <property type="entry name" value="RVT-Znf"/>
</dbReference>
<dbReference type="EMBL" id="JAUUTY010000002">
    <property type="protein sequence ID" value="KAK1686739.1"/>
    <property type="molecule type" value="Genomic_DNA"/>
</dbReference>
<dbReference type="AlphaFoldDB" id="A0AAD8TP25"/>
<organism evidence="2 3">
    <name type="scientific">Lolium multiflorum</name>
    <name type="common">Italian ryegrass</name>
    <name type="synonym">Lolium perenne subsp. multiflorum</name>
    <dbReference type="NCBI Taxonomy" id="4521"/>
    <lineage>
        <taxon>Eukaryota</taxon>
        <taxon>Viridiplantae</taxon>
        <taxon>Streptophyta</taxon>
        <taxon>Embryophyta</taxon>
        <taxon>Tracheophyta</taxon>
        <taxon>Spermatophyta</taxon>
        <taxon>Magnoliopsida</taxon>
        <taxon>Liliopsida</taxon>
        <taxon>Poales</taxon>
        <taxon>Poaceae</taxon>
        <taxon>BOP clade</taxon>
        <taxon>Pooideae</taxon>
        <taxon>Poodae</taxon>
        <taxon>Poeae</taxon>
        <taxon>Poeae Chloroplast Group 2 (Poeae type)</taxon>
        <taxon>Loliodinae</taxon>
        <taxon>Loliinae</taxon>
        <taxon>Lolium</taxon>
    </lineage>
</organism>
<dbReference type="Proteomes" id="UP001231189">
    <property type="component" value="Unassembled WGS sequence"/>
</dbReference>